<keyword evidence="5" id="KW-0472">Membrane</keyword>
<dbReference type="InterPro" id="IPR006103">
    <property type="entry name" value="Glyco_hydro_2_cat"/>
</dbReference>
<dbReference type="Pfam" id="PF16355">
    <property type="entry name" value="DUF4982"/>
    <property type="match status" value="1"/>
</dbReference>
<feature type="domain" description="Beta-mannosidase-like galactose-binding" evidence="12">
    <location>
        <begin position="123"/>
        <end position="192"/>
    </location>
</feature>
<dbReference type="InterPro" id="IPR017853">
    <property type="entry name" value="GH"/>
</dbReference>
<evidence type="ECO:0000259" key="12">
    <source>
        <dbReference type="Pfam" id="PF22666"/>
    </source>
</evidence>
<evidence type="ECO:0000259" key="9">
    <source>
        <dbReference type="Pfam" id="PF07532"/>
    </source>
</evidence>
<dbReference type="SUPFAM" id="SSF49785">
    <property type="entry name" value="Galactose-binding domain-like"/>
    <property type="match status" value="2"/>
</dbReference>
<dbReference type="InterPro" id="IPR051913">
    <property type="entry name" value="GH2_Domain-Containing"/>
</dbReference>
<dbReference type="Pfam" id="PF00703">
    <property type="entry name" value="Glyco_hydro_2"/>
    <property type="match status" value="1"/>
</dbReference>
<dbReference type="GO" id="GO:0004565">
    <property type="term" value="F:beta-galactosidase activity"/>
    <property type="evidence" value="ECO:0007669"/>
    <property type="project" value="UniProtKB-EC"/>
</dbReference>
<dbReference type="SUPFAM" id="SSF51445">
    <property type="entry name" value="(Trans)glycosidases"/>
    <property type="match status" value="1"/>
</dbReference>
<protein>
    <submittedName>
        <fullName evidence="13">Beta-galactosidase</fullName>
        <ecNumber evidence="13">3.2.1.23</ecNumber>
    </submittedName>
</protein>
<dbReference type="InterPro" id="IPR006102">
    <property type="entry name" value="Ig-like_GH2"/>
</dbReference>
<dbReference type="Pfam" id="PF00754">
    <property type="entry name" value="F5_F8_type_C"/>
    <property type="match status" value="1"/>
</dbReference>
<keyword evidence="5" id="KW-1133">Transmembrane helix</keyword>
<dbReference type="InterPro" id="IPR054593">
    <property type="entry name" value="Beta-mannosidase-like_N2"/>
</dbReference>
<evidence type="ECO:0000259" key="7">
    <source>
        <dbReference type="Pfam" id="PF00754"/>
    </source>
</evidence>
<dbReference type="Proteomes" id="UP001266099">
    <property type="component" value="Unassembled WGS sequence"/>
</dbReference>
<evidence type="ECO:0000256" key="3">
    <source>
        <dbReference type="ARBA" id="ARBA00023295"/>
    </source>
</evidence>
<dbReference type="Pfam" id="PF18565">
    <property type="entry name" value="Glyco_hydro2_C5"/>
    <property type="match status" value="1"/>
</dbReference>
<evidence type="ECO:0000256" key="4">
    <source>
        <dbReference type="SAM" id="MobiDB-lite"/>
    </source>
</evidence>
<evidence type="ECO:0000259" key="8">
    <source>
        <dbReference type="Pfam" id="PF02836"/>
    </source>
</evidence>
<dbReference type="InterPro" id="IPR011081">
    <property type="entry name" value="Big_4"/>
</dbReference>
<name>A0ABU1T519_9ACTO</name>
<keyword evidence="14" id="KW-1185">Reference proteome</keyword>
<dbReference type="InterPro" id="IPR013783">
    <property type="entry name" value="Ig-like_fold"/>
</dbReference>
<feature type="domain" description="Bacterial Ig-like" evidence="9">
    <location>
        <begin position="933"/>
        <end position="981"/>
    </location>
</feature>
<organism evidence="13 14">
    <name type="scientific">Arcanobacterium hippocoleae</name>
    <dbReference type="NCBI Taxonomy" id="149017"/>
    <lineage>
        <taxon>Bacteria</taxon>
        <taxon>Bacillati</taxon>
        <taxon>Actinomycetota</taxon>
        <taxon>Actinomycetes</taxon>
        <taxon>Actinomycetales</taxon>
        <taxon>Actinomycetaceae</taxon>
        <taxon>Arcanobacterium</taxon>
    </lineage>
</organism>
<proteinExistence type="inferred from homology"/>
<evidence type="ECO:0000259" key="6">
    <source>
        <dbReference type="Pfam" id="PF00703"/>
    </source>
</evidence>
<feature type="region of interest" description="Disordered" evidence="4">
    <location>
        <begin position="1675"/>
        <end position="1751"/>
    </location>
</feature>
<feature type="domain" description="Glycoside hydrolase family 2 immunoglobulin-like beta-sandwich" evidence="6">
    <location>
        <begin position="230"/>
        <end position="332"/>
    </location>
</feature>
<evidence type="ECO:0000259" key="10">
    <source>
        <dbReference type="Pfam" id="PF16355"/>
    </source>
</evidence>
<feature type="transmembrane region" description="Helical" evidence="5">
    <location>
        <begin position="1771"/>
        <end position="1791"/>
    </location>
</feature>
<keyword evidence="2 13" id="KW-0378">Hydrolase</keyword>
<dbReference type="InterPro" id="IPR000421">
    <property type="entry name" value="FA58C"/>
</dbReference>
<comment type="similarity">
    <text evidence="1">Belongs to the glycosyl hydrolase 2 family.</text>
</comment>
<dbReference type="SUPFAM" id="SSF49303">
    <property type="entry name" value="beta-Galactosidase/glucuronidase domain"/>
    <property type="match status" value="1"/>
</dbReference>
<feature type="domain" description="Bacterial Ig-like" evidence="9">
    <location>
        <begin position="1002"/>
        <end position="1057"/>
    </location>
</feature>
<dbReference type="InterPro" id="IPR036156">
    <property type="entry name" value="Beta-gal/glucu_dom_sf"/>
</dbReference>
<accession>A0ABU1T519</accession>
<feature type="domain" description="Glycoside hydrolase family 2" evidence="11">
    <location>
        <begin position="806"/>
        <end position="907"/>
    </location>
</feature>
<dbReference type="RefSeq" id="WP_309957029.1">
    <property type="nucleotide sequence ID" value="NZ_JAVDUJ010000001.1"/>
</dbReference>
<evidence type="ECO:0000259" key="11">
    <source>
        <dbReference type="Pfam" id="PF18565"/>
    </source>
</evidence>
<comment type="caution">
    <text evidence="13">The sequence shown here is derived from an EMBL/GenBank/DDBJ whole genome shotgun (WGS) entry which is preliminary data.</text>
</comment>
<evidence type="ECO:0000256" key="1">
    <source>
        <dbReference type="ARBA" id="ARBA00007401"/>
    </source>
</evidence>
<keyword evidence="3 13" id="KW-0326">Glycosidase</keyword>
<sequence>MMGFFPQKKSGKRMLAAVSAGVVGVFGITPVAQGTEYTNLQTSTQMVSNPENVKVGTIDTTKRQQTINSDWKFILGEQSGAQNPQFDDSAWRNVDLPHDYSIERDYTQTGEAESGYLPGGIGWYRKVLPVPAELAGKRINLNFDGIYMDATIYLNGIQLATHPYGYTPFSVDATDAVKYGADNILAVRVNHQTPSSRWYSGSGIYRDVDLVITDPIHLSHDGVKVTAKNIDTYTGSGTLNLQIETAIENESAVDANVTLKHTVHAKSDGRKIGEAEAEQRLAPGAKATKSVALAVDSPKLWNLSNPSLYIVKTEVTRDGKVVDTVETTTGFRKIEFLADTGFALNGEKMKLKGVSMHHDQGALGAKAYRRAIERQIEILQEMGANAIRVTHNPASRDLIQLADEKGMLIVEEIFDGWHVAKNGNHHDYARFFNQQVPADTKLENVTAGSTWARFDVEATLRRDYNAPSVIMWSLGNEINEGAGYGDLVRVYGSAQRNLIQWAAAIDQTRPLTRGDNMLKSKSYNSVQAMENLVTEAKTAGSSGLVGTNYANGTQFDTLHREHPQWKIYGSETASAINSRGVYDSVNNESPKHRRRLTAYDQKKVNWGHFASEAWYDVITRDFVAGEFVWTGFDYIGEPTPWNGTDAGAKGGWPAPKNSYFGIIDTAGFPKDSYYLYQSQWNEKAHTLHLLPAWNSDVVVNQGQGNVPVVVYTDAHRVELYFTPTGGTRQKIGEKSFTEKTTPGGFKYQIYTGPEKQSAPHQNLYLTWQVPYQDGKLEAVGYDAQGVKLENTLGRNIVQTAGTAKKLAVHLDRPQIKADGEDLAYIDVTITDEHNVPVPNAEHIVKFATQGQCRIVGTDNGEHADHTSFLATERKAFAGKVLGILQATNIPGECQVTVSAQGLESQTVVVSTKQVGTADADGVDAYRYPRNYYVQLGEQPKLPAQIDAIMKDGQTREASVAWAEIAAAQITQAGSFIVKGRTSLGDEISVNVTMLNSIGAVLNYSAVTSVGNPHTLPAARPAVLPNGEVLATTFPVRWEEPKADQYNAPGLLEIAGTATVFGKELPVKATIRVENEQVTVGKNLASAALKVTQSVPEGKQDDTLAAINDGKTAAPAYTGGGKNPNVWTNYTISQDGETKSHIIFAYATQQRFAEFGVYFYRDSWAARYPAAGATKFYVSETESGPWTPVEATETIGTESTNVKPYTYKLAKPVTATFVKIELTNSAQDLANRKPCIGISEVLLKGAQTIAVSANETAGLESLQVNHAAVPVSALAAWKFVTPAEKVVQLKATAKDNSAVTELPAYAGIVRVIVESENQQMRKIFQILLGQDQPLAADDAARDIAPKEMKIVVGSEAAASGNNSKESALDNNPKTVWHTPWGNQNPINGNTAKFAEKGWAMLILDQPRDIAALRYLPRADGNNGTITEYDVFVSNFSPTARAAGDTAAVLPPDTEFTKVASGTWADNHQWQIAQFEQVRTVRYVKLVPKATASDTRPNLFVSAAELRLREAKPVIDLADAARGYTVNPEPSEVLVEKVDAEHLARPEKVTVADKNGNQLIEGVNYRLSYTGDAQAGTAMVKVTGINTHKGTLTAQYVIKVVPPKSQVAKQELANRLAQLTKVSTDGKTPESVAAFKAAIASAQAVLDRADATQEDVLTAVQSLVGAEAILQDQAISDATGDGTSGAPDPGDSTTDSEPGEGNGSDASNHDSSTEANSGSETGAGADPNVNSGTATAQAHRKVAAAQPKPTARSLTDRFAASASRGINLAKTGAGIFGLVVLAGVLGAAGMMVIRRREK</sequence>
<dbReference type="Gene3D" id="1.20.1270.70">
    <property type="entry name" value="Designed single chain three-helix bundle"/>
    <property type="match status" value="1"/>
</dbReference>
<dbReference type="PANTHER" id="PTHR42732">
    <property type="entry name" value="BETA-GALACTOSIDASE"/>
    <property type="match status" value="1"/>
</dbReference>
<evidence type="ECO:0000256" key="2">
    <source>
        <dbReference type="ARBA" id="ARBA00022801"/>
    </source>
</evidence>
<gene>
    <name evidence="13" type="ORF">J2S36_001488</name>
</gene>
<dbReference type="EC" id="3.2.1.23" evidence="13"/>
<dbReference type="Gene3D" id="3.20.20.80">
    <property type="entry name" value="Glycosidases"/>
    <property type="match status" value="1"/>
</dbReference>
<dbReference type="InterPro" id="IPR040605">
    <property type="entry name" value="Glyco_hydro2_dom5"/>
</dbReference>
<dbReference type="Gene3D" id="2.60.40.10">
    <property type="entry name" value="Immunoglobulins"/>
    <property type="match status" value="3"/>
</dbReference>
<keyword evidence="5" id="KW-0812">Transmembrane</keyword>
<dbReference type="Pfam" id="PF02836">
    <property type="entry name" value="Glyco_hydro_2_C"/>
    <property type="match status" value="1"/>
</dbReference>
<feature type="domain" description="F5/8 type C" evidence="7">
    <location>
        <begin position="1357"/>
        <end position="1492"/>
    </location>
</feature>
<dbReference type="PRINTS" id="PR00132">
    <property type="entry name" value="GLHYDRLASE2"/>
</dbReference>
<evidence type="ECO:0000313" key="13">
    <source>
        <dbReference type="EMBL" id="MDR6939945.1"/>
    </source>
</evidence>
<feature type="domain" description="Glycoside hydrolase family 2 catalytic" evidence="8">
    <location>
        <begin position="339"/>
        <end position="635"/>
    </location>
</feature>
<reference evidence="13 14" key="1">
    <citation type="submission" date="2023-07" db="EMBL/GenBank/DDBJ databases">
        <title>Sequencing the genomes of 1000 actinobacteria strains.</title>
        <authorList>
            <person name="Klenk H.-P."/>
        </authorList>
    </citation>
    <scope>NUCLEOTIDE SEQUENCE [LARGE SCALE GENOMIC DNA]</scope>
    <source>
        <strain evidence="13 14">DSM 15539</strain>
    </source>
</reference>
<evidence type="ECO:0000256" key="5">
    <source>
        <dbReference type="SAM" id="Phobius"/>
    </source>
</evidence>
<dbReference type="EMBL" id="JAVDUJ010000001">
    <property type="protein sequence ID" value="MDR6939945.1"/>
    <property type="molecule type" value="Genomic_DNA"/>
</dbReference>
<dbReference type="Gene3D" id="2.60.120.260">
    <property type="entry name" value="Galactose-binding domain-like"/>
    <property type="match status" value="3"/>
</dbReference>
<dbReference type="Pfam" id="PF22666">
    <property type="entry name" value="Glyco_hydro_2_N2"/>
    <property type="match status" value="1"/>
</dbReference>
<dbReference type="InterPro" id="IPR006101">
    <property type="entry name" value="Glyco_hydro_2"/>
</dbReference>
<feature type="domain" description="DUF4982" evidence="10">
    <location>
        <begin position="705"/>
        <end position="786"/>
    </location>
</feature>
<dbReference type="PANTHER" id="PTHR42732:SF1">
    <property type="entry name" value="BETA-MANNOSIDASE"/>
    <property type="match status" value="1"/>
</dbReference>
<evidence type="ECO:0000313" key="14">
    <source>
        <dbReference type="Proteomes" id="UP001266099"/>
    </source>
</evidence>
<dbReference type="Pfam" id="PF07532">
    <property type="entry name" value="Big_4"/>
    <property type="match status" value="2"/>
</dbReference>
<dbReference type="InterPro" id="IPR008979">
    <property type="entry name" value="Galactose-bd-like_sf"/>
</dbReference>
<dbReference type="InterPro" id="IPR032311">
    <property type="entry name" value="DUF4982"/>
</dbReference>